<feature type="compositionally biased region" description="Acidic residues" evidence="11">
    <location>
        <begin position="655"/>
        <end position="664"/>
    </location>
</feature>
<feature type="compositionally biased region" description="Basic and acidic residues" evidence="11">
    <location>
        <begin position="665"/>
        <end position="683"/>
    </location>
</feature>
<dbReference type="SMART" id="SM00179">
    <property type="entry name" value="EGF_CA"/>
    <property type="match status" value="4"/>
</dbReference>
<feature type="chain" id="PRO_5042933693" description="Thrombospondin-3" evidence="12">
    <location>
        <begin position="33"/>
        <end position="1066"/>
    </location>
</feature>
<dbReference type="SUPFAM" id="SSF49899">
    <property type="entry name" value="Concanavalin A-like lectins/glucanases"/>
    <property type="match status" value="1"/>
</dbReference>
<evidence type="ECO:0000256" key="10">
    <source>
        <dbReference type="PROSITE-ProRule" id="PRU00634"/>
    </source>
</evidence>
<keyword evidence="3 12" id="KW-0732">Signal</keyword>
<dbReference type="InterPro" id="IPR018097">
    <property type="entry name" value="EGF_Ca-bd_CS"/>
</dbReference>
<dbReference type="InterPro" id="IPR049883">
    <property type="entry name" value="NOTCH1_EGF-like"/>
</dbReference>
<dbReference type="InterPro" id="IPR013320">
    <property type="entry name" value="ConA-like_dom_sf"/>
</dbReference>
<dbReference type="Gene3D" id="2.10.25.10">
    <property type="entry name" value="Laminin"/>
    <property type="match status" value="4"/>
</dbReference>
<feature type="region of interest" description="Disordered" evidence="11">
    <location>
        <begin position="1045"/>
        <end position="1066"/>
    </location>
</feature>
<dbReference type="InterPro" id="IPR000742">
    <property type="entry name" value="EGF"/>
</dbReference>
<feature type="region of interest" description="Disordered" evidence="11">
    <location>
        <begin position="574"/>
        <end position="793"/>
    </location>
</feature>
<name>A0AAQ4FD56_AMBAM</name>
<evidence type="ECO:0000259" key="14">
    <source>
        <dbReference type="PROSITE" id="PS51236"/>
    </source>
</evidence>
<feature type="repeat" description="TSP type-3" evidence="10">
    <location>
        <begin position="644"/>
        <end position="679"/>
    </location>
</feature>
<dbReference type="Gene3D" id="4.10.1080.10">
    <property type="entry name" value="TSP type-3 repeat"/>
    <property type="match status" value="3"/>
</dbReference>
<feature type="domain" description="TSP C-terminal" evidence="14">
    <location>
        <begin position="816"/>
        <end position="1030"/>
    </location>
</feature>
<keyword evidence="5 10" id="KW-0106">Calcium</keyword>
<evidence type="ECO:0000256" key="3">
    <source>
        <dbReference type="ARBA" id="ARBA00022729"/>
    </source>
</evidence>
<dbReference type="Pfam" id="PF02412">
    <property type="entry name" value="TSP_3"/>
    <property type="match status" value="6"/>
</dbReference>
<dbReference type="GO" id="GO:0005576">
    <property type="term" value="C:extracellular region"/>
    <property type="evidence" value="ECO:0007669"/>
    <property type="project" value="InterPro"/>
</dbReference>
<feature type="compositionally biased region" description="Acidic residues" evidence="11">
    <location>
        <begin position="741"/>
        <end position="752"/>
    </location>
</feature>
<dbReference type="SUPFAM" id="SSF103647">
    <property type="entry name" value="TSP type-3 repeat"/>
    <property type="match status" value="3"/>
</dbReference>
<comment type="caution">
    <text evidence="9">Lacks conserved residue(s) required for the propagation of feature annotation.</text>
</comment>
<evidence type="ECO:0000313" key="15">
    <source>
        <dbReference type="EMBL" id="KAK8784783.1"/>
    </source>
</evidence>
<dbReference type="PANTHER" id="PTHR10199">
    <property type="entry name" value="THROMBOSPONDIN"/>
    <property type="match status" value="1"/>
</dbReference>
<dbReference type="InterPro" id="IPR003367">
    <property type="entry name" value="Thrombospondin_3-like_rpt"/>
</dbReference>
<feature type="repeat" description="TSP type-3" evidence="10">
    <location>
        <begin position="703"/>
        <end position="740"/>
    </location>
</feature>
<evidence type="ECO:0000256" key="6">
    <source>
        <dbReference type="ARBA" id="ARBA00022889"/>
    </source>
</evidence>
<dbReference type="Proteomes" id="UP001321473">
    <property type="component" value="Unassembled WGS sequence"/>
</dbReference>
<organism evidence="15 16">
    <name type="scientific">Amblyomma americanum</name>
    <name type="common">Lone star tick</name>
    <dbReference type="NCBI Taxonomy" id="6943"/>
    <lineage>
        <taxon>Eukaryota</taxon>
        <taxon>Metazoa</taxon>
        <taxon>Ecdysozoa</taxon>
        <taxon>Arthropoda</taxon>
        <taxon>Chelicerata</taxon>
        <taxon>Arachnida</taxon>
        <taxon>Acari</taxon>
        <taxon>Parasitiformes</taxon>
        <taxon>Ixodida</taxon>
        <taxon>Ixodoidea</taxon>
        <taxon>Ixodidae</taxon>
        <taxon>Amblyomminae</taxon>
        <taxon>Amblyomma</taxon>
    </lineage>
</organism>
<dbReference type="FunFam" id="4.10.1080.10:FF:000004">
    <property type="entry name" value="Cartilage oligomeric matrix protein"/>
    <property type="match status" value="1"/>
</dbReference>
<keyword evidence="4" id="KW-0677">Repeat</keyword>
<dbReference type="InterPro" id="IPR008859">
    <property type="entry name" value="Thrombospondin_C"/>
</dbReference>
<dbReference type="FunFam" id="2.60.120.200:FF:000002">
    <property type="entry name" value="Thrombospondin 3"/>
    <property type="match status" value="1"/>
</dbReference>
<evidence type="ECO:0000256" key="4">
    <source>
        <dbReference type="ARBA" id="ARBA00022737"/>
    </source>
</evidence>
<dbReference type="EMBL" id="JARKHS020004271">
    <property type="protein sequence ID" value="KAK8784783.1"/>
    <property type="molecule type" value="Genomic_DNA"/>
</dbReference>
<keyword evidence="7" id="KW-1015">Disulfide bond</keyword>
<dbReference type="SMART" id="SM00181">
    <property type="entry name" value="EGF"/>
    <property type="match status" value="5"/>
</dbReference>
<dbReference type="FunFam" id="2.10.25.10:FF:000232">
    <property type="entry name" value="thrombospondin-3 isoform X1"/>
    <property type="match status" value="1"/>
</dbReference>
<evidence type="ECO:0000256" key="11">
    <source>
        <dbReference type="SAM" id="MobiDB-lite"/>
    </source>
</evidence>
<feature type="compositionally biased region" description="Low complexity" evidence="11">
    <location>
        <begin position="219"/>
        <end position="235"/>
    </location>
</feature>
<evidence type="ECO:0000259" key="13">
    <source>
        <dbReference type="PROSITE" id="PS50026"/>
    </source>
</evidence>
<dbReference type="PROSITE" id="PS01187">
    <property type="entry name" value="EGF_CA"/>
    <property type="match status" value="1"/>
</dbReference>
<dbReference type="Gene3D" id="2.60.120.200">
    <property type="match status" value="1"/>
</dbReference>
<keyword evidence="16" id="KW-1185">Reference proteome</keyword>
<proteinExistence type="inferred from homology"/>
<dbReference type="InterPro" id="IPR017897">
    <property type="entry name" value="Thrombospondin_3_rpt"/>
</dbReference>
<keyword evidence="8" id="KW-0325">Glycoprotein</keyword>
<evidence type="ECO:0000256" key="9">
    <source>
        <dbReference type="PROSITE-ProRule" id="PRU00076"/>
    </source>
</evidence>
<keyword evidence="2 9" id="KW-0245">EGF-like domain</keyword>
<dbReference type="PANTHER" id="PTHR10199:SF100">
    <property type="entry name" value="THROMBOSPONDIN, ISOFORM A"/>
    <property type="match status" value="1"/>
</dbReference>
<feature type="compositionally biased region" description="Basic and acidic residues" evidence="11">
    <location>
        <begin position="717"/>
        <end position="732"/>
    </location>
</feature>
<dbReference type="FunFam" id="2.10.25.10:FF:000027">
    <property type="entry name" value="Thrombospondin 3"/>
    <property type="match status" value="2"/>
</dbReference>
<evidence type="ECO:0000256" key="5">
    <source>
        <dbReference type="ARBA" id="ARBA00022837"/>
    </source>
</evidence>
<reference evidence="15 16" key="1">
    <citation type="journal article" date="2023" name="Arcadia Sci">
        <title>De novo assembly of a long-read Amblyomma americanum tick genome.</title>
        <authorList>
            <person name="Chou S."/>
            <person name="Poskanzer K.E."/>
            <person name="Rollins M."/>
            <person name="Thuy-Boun P.S."/>
        </authorList>
    </citation>
    <scope>NUCLEOTIDE SEQUENCE [LARGE SCALE GENOMIC DNA]</scope>
    <source>
        <strain evidence="15">F_SG_1</strain>
        <tissue evidence="15">Salivary glands</tissue>
    </source>
</reference>
<accession>A0AAQ4FD56</accession>
<evidence type="ECO:0000313" key="16">
    <source>
        <dbReference type="Proteomes" id="UP001321473"/>
    </source>
</evidence>
<dbReference type="InterPro" id="IPR001881">
    <property type="entry name" value="EGF-like_Ca-bd_dom"/>
</dbReference>
<dbReference type="InterPro" id="IPR028974">
    <property type="entry name" value="TSP_type-3_rpt"/>
</dbReference>
<feature type="domain" description="EGF-like" evidence="13">
    <location>
        <begin position="361"/>
        <end position="402"/>
    </location>
</feature>
<sequence length="1066" mass="115953">MTTRHPAVQRFLLRSIGLVLPILSWILGGVQADGRGFPEARSYLMHDIALSSTLWRTLSSTSRSGVAVTLREAPLRPRFSQEQALLELQFTGDTTHGLRLALEGAQKRLRLRSTDVYQDYFANGTAPPPTSSAVDVDGMPREVVLLFLTSEGPPESTPNTDVHVYLDCELQERLSLSLPLREMARQSTGLRVYRDKRIKVDTVRDVTADNVLRRASASCSRREAATPSTAASGSSIRMAMPSESAHSDEAETLHLRGDLGRLATRALIDLIDMLGESKKAIEVQTRALLMLTETLSRCHFCRPGGQGAPYQDAVINVGVAPATCASRPCFAGVRCMDTPQGDFRCGPCPPGYTGDGVRCEPADSCSLHRPCFPGVQCRNTPGGGYQCGPCPEGFQGNGTHCEDVDECDAVHPCFPDVTCINESPGFRCGPCPRGYEGGEHRGVGLHYGHSARQQCRDIDECADGRNGGCAPNSRCINTLGSRVCGECLPGYLGNQTAGCHPRPGTCPDGTLCDANADCVPPHGGAREEDRRYGCRCRVGWAGDGRHCGHDRDLDGWPEVALPCRHARCRADNCPGTPNSGQEDADGDGIGDACDDDADDDGVPNSPDNCPLAANPGQEDTDPDGPDHQGDACDNCPLVSNADQVDSDGDGRGDACDEDADDDGVPNERDNCPTVRNRDQRDSDGDGLGDACDNCPRVPNDDQTDTDRDLVGDACDDNIDRDRDGVQDSRDNCPDDPNSDQLDTDSDGDGDACDFDKDNDGVPDSQDNCALVANPDQRDTNRTGVGDACREDFDGDSVPDPLDVCPDNRRVYATDFRAYQTVVLDPEGDSQIDPHWVVYNKGAEIVQTMNSDPGLAVGFHNFGGVDFEGTFFVDTEVDDDYVGFVFGYQDNGHFYAVMWKKSSQTYWQATPFRAVAEPGIQLKLVYSETGPGETLRNALWHTGHTPGQVRLLWRDPRNVGWKEKVAYRWLLLHRPALGLIRLRIFESDEMVADSGNIYDSTLQGGRLGVFCFSQEAIIWSDLVYRCNEALPDAAYRDLPPELRKKARRDNVTPSQVPLGPVFTNELA</sequence>
<keyword evidence="6" id="KW-0130">Cell adhesion</keyword>
<feature type="signal peptide" evidence="12">
    <location>
        <begin position="1"/>
        <end position="32"/>
    </location>
</feature>
<comment type="caution">
    <text evidence="15">The sequence shown here is derived from an EMBL/GenBank/DDBJ whole genome shotgun (WGS) entry which is preliminary data.</text>
</comment>
<dbReference type="PROSITE" id="PS51234">
    <property type="entry name" value="TSP3"/>
    <property type="match status" value="4"/>
</dbReference>
<dbReference type="GO" id="GO:0007155">
    <property type="term" value="P:cell adhesion"/>
    <property type="evidence" value="ECO:0007669"/>
    <property type="project" value="UniProtKB-KW"/>
</dbReference>
<evidence type="ECO:0000256" key="2">
    <source>
        <dbReference type="ARBA" id="ARBA00022536"/>
    </source>
</evidence>
<gene>
    <name evidence="15" type="ORF">V5799_008853</name>
</gene>
<evidence type="ECO:0008006" key="17">
    <source>
        <dbReference type="Google" id="ProtNLM"/>
    </source>
</evidence>
<evidence type="ECO:0000256" key="1">
    <source>
        <dbReference type="ARBA" id="ARBA00009456"/>
    </source>
</evidence>
<evidence type="ECO:0000256" key="8">
    <source>
        <dbReference type="ARBA" id="ARBA00023180"/>
    </source>
</evidence>
<evidence type="ECO:0000256" key="7">
    <source>
        <dbReference type="ARBA" id="ARBA00023157"/>
    </source>
</evidence>
<feature type="repeat" description="TSP type-3" evidence="10">
    <location>
        <begin position="741"/>
        <end position="776"/>
    </location>
</feature>
<feature type="compositionally biased region" description="Acidic residues" evidence="11">
    <location>
        <begin position="582"/>
        <end position="601"/>
    </location>
</feature>
<feature type="domain" description="EGF-like" evidence="13">
    <location>
        <begin position="320"/>
        <end position="360"/>
    </location>
</feature>
<dbReference type="Pfam" id="PF07645">
    <property type="entry name" value="EGF_CA"/>
    <property type="match status" value="2"/>
</dbReference>
<comment type="similarity">
    <text evidence="1">Belongs to the thrombospondin family.</text>
</comment>
<dbReference type="PROSITE" id="PS51236">
    <property type="entry name" value="TSP_CTER"/>
    <property type="match status" value="1"/>
</dbReference>
<dbReference type="PROSITE" id="PS50026">
    <property type="entry name" value="EGF_3"/>
    <property type="match status" value="2"/>
</dbReference>
<feature type="region of interest" description="Disordered" evidence="11">
    <location>
        <begin position="219"/>
        <end position="250"/>
    </location>
</feature>
<dbReference type="Pfam" id="PF05735">
    <property type="entry name" value="TSP_C"/>
    <property type="match status" value="1"/>
</dbReference>
<dbReference type="CDD" id="cd00054">
    <property type="entry name" value="EGF_CA"/>
    <property type="match status" value="2"/>
</dbReference>
<feature type="repeat" description="TSP type-3" evidence="10">
    <location>
        <begin position="582"/>
        <end position="617"/>
    </location>
</feature>
<dbReference type="GO" id="GO:0005509">
    <property type="term" value="F:calcium ion binding"/>
    <property type="evidence" value="ECO:0007669"/>
    <property type="project" value="UniProtKB-UniRule"/>
</dbReference>
<dbReference type="PROSITE" id="PS01186">
    <property type="entry name" value="EGF_2"/>
    <property type="match status" value="1"/>
</dbReference>
<dbReference type="FunFam" id="2.10.25.10:FF:000025">
    <property type="entry name" value="Thrombospondin 3"/>
    <property type="match status" value="1"/>
</dbReference>
<protein>
    <recommendedName>
        <fullName evidence="17">Thrombospondin-3</fullName>
    </recommendedName>
</protein>
<evidence type="ECO:0000256" key="12">
    <source>
        <dbReference type="SAM" id="SignalP"/>
    </source>
</evidence>
<dbReference type="SUPFAM" id="SSF57196">
    <property type="entry name" value="EGF/Laminin"/>
    <property type="match status" value="1"/>
</dbReference>
<dbReference type="AlphaFoldDB" id="A0AAQ4FD56"/>
<dbReference type="FunFam" id="4.10.1080.10:FF:000001">
    <property type="entry name" value="Thrombospondin 3"/>
    <property type="match status" value="1"/>
</dbReference>
<dbReference type="FunFam" id="4.10.1080.10:FF:000002">
    <property type="entry name" value="Thrombospondin 3"/>
    <property type="match status" value="1"/>
</dbReference>